<dbReference type="EMBL" id="AJDQ01000007">
    <property type="protein sequence ID" value="EOI56256.1"/>
    <property type="molecule type" value="Genomic_DNA"/>
</dbReference>
<dbReference type="RefSeq" id="WP_010780548.1">
    <property type="nucleotide sequence ID" value="NZ_ASWH01000001.1"/>
</dbReference>
<dbReference type="Proteomes" id="UP000013750">
    <property type="component" value="Unassembled WGS sequence"/>
</dbReference>
<dbReference type="SUPFAM" id="SSF46955">
    <property type="entry name" value="Putative DNA-binding domain"/>
    <property type="match status" value="1"/>
</dbReference>
<dbReference type="Proteomes" id="UP000014160">
    <property type="component" value="Unassembled WGS sequence"/>
</dbReference>
<dbReference type="InterPro" id="IPR036388">
    <property type="entry name" value="WH-like_DNA-bd_sf"/>
</dbReference>
<accession>R2VF39</accession>
<dbReference type="Gene3D" id="1.10.10.10">
    <property type="entry name" value="Winged helix-like DNA-binding domain superfamily/Winged helix DNA-binding domain"/>
    <property type="match status" value="1"/>
</dbReference>
<dbReference type="eggNOG" id="ENOG5033XN9">
    <property type="taxonomic scope" value="Bacteria"/>
</dbReference>
<organism evidence="1 3">
    <name type="scientific">Enterococcus gilvus ATCC BAA-350</name>
    <dbReference type="NCBI Taxonomy" id="1158614"/>
    <lineage>
        <taxon>Bacteria</taxon>
        <taxon>Bacillati</taxon>
        <taxon>Bacillota</taxon>
        <taxon>Bacilli</taxon>
        <taxon>Lactobacillales</taxon>
        <taxon>Enterococcaceae</taxon>
        <taxon>Enterococcus</taxon>
    </lineage>
</organism>
<evidence type="ECO:0000313" key="1">
    <source>
        <dbReference type="EMBL" id="EOI56256.1"/>
    </source>
</evidence>
<reference evidence="2 4" key="2">
    <citation type="submission" date="2013-03" db="EMBL/GenBank/DDBJ databases">
        <title>The Genome Sequence of Enterococcus gilvus ATCC BAA-350 (PacBio/Illumina hybrid assembly).</title>
        <authorList>
            <consortium name="The Broad Institute Genomics Platform"/>
            <consortium name="The Broad Institute Genome Sequencing Center for Infectious Disease"/>
            <person name="Earl A."/>
            <person name="Russ C."/>
            <person name="Gilmore M."/>
            <person name="Surin D."/>
            <person name="Walker B."/>
            <person name="Young S."/>
            <person name="Zeng Q."/>
            <person name="Gargeya S."/>
            <person name="Fitzgerald M."/>
            <person name="Haas B."/>
            <person name="Abouelleil A."/>
            <person name="Allen A.W."/>
            <person name="Alvarado L."/>
            <person name="Arachchi H.M."/>
            <person name="Berlin A.M."/>
            <person name="Chapman S.B."/>
            <person name="Gainer-Dewar J."/>
            <person name="Goldberg J."/>
            <person name="Griggs A."/>
            <person name="Gujja S."/>
            <person name="Hansen M."/>
            <person name="Howarth C."/>
            <person name="Imamovic A."/>
            <person name="Ireland A."/>
            <person name="Larimer J."/>
            <person name="McCowan C."/>
            <person name="Murphy C."/>
            <person name="Pearson M."/>
            <person name="Poon T.W."/>
            <person name="Priest M."/>
            <person name="Roberts A."/>
            <person name="Saif S."/>
            <person name="Shea T."/>
            <person name="Sisk P."/>
            <person name="Sykes S."/>
            <person name="Wortman J."/>
            <person name="Nusbaum C."/>
            <person name="Birren B."/>
        </authorList>
    </citation>
    <scope>NUCLEOTIDE SEQUENCE [LARGE SCALE GENOMIC DNA]</scope>
    <source>
        <strain evidence="2 4">ATCC BAA-350</strain>
    </source>
</reference>
<gene>
    <name evidence="2" type="ORF">I592_01813</name>
    <name evidence="1" type="ORF">UKC_02154</name>
</gene>
<evidence type="ECO:0000313" key="2">
    <source>
        <dbReference type="EMBL" id="EOW82494.1"/>
    </source>
</evidence>
<comment type="caution">
    <text evidence="1">The sequence shown here is derived from an EMBL/GenBank/DDBJ whole genome shotgun (WGS) entry which is preliminary data.</text>
</comment>
<dbReference type="InterPro" id="IPR009061">
    <property type="entry name" value="DNA-bd_dom_put_sf"/>
</dbReference>
<dbReference type="PATRIC" id="fig|1158614.3.peg.2166"/>
<evidence type="ECO:0000313" key="4">
    <source>
        <dbReference type="Proteomes" id="UP000014160"/>
    </source>
</evidence>
<dbReference type="HOGENOM" id="CLU_173896_0_0_9"/>
<evidence type="ECO:0000313" key="3">
    <source>
        <dbReference type="Proteomes" id="UP000013750"/>
    </source>
</evidence>
<proteinExistence type="predicted"/>
<sequence length="87" mass="10024">MQSMEETLATWRKEEFSQALGMMKRAIEVLSDERDIVKQGEAAKYFNVSVNTLKDWVLQGAPEIRLDSGMPLYSKKAITEWLLSKQK</sequence>
<dbReference type="EMBL" id="ASWH01000001">
    <property type="protein sequence ID" value="EOW82494.1"/>
    <property type="molecule type" value="Genomic_DNA"/>
</dbReference>
<keyword evidence="4" id="KW-1185">Reference proteome</keyword>
<dbReference type="AlphaFoldDB" id="R2VF39"/>
<reference evidence="1 3" key="1">
    <citation type="submission" date="2013-02" db="EMBL/GenBank/DDBJ databases">
        <title>The Genome Sequence of Enterococcus gilvus ATCC BAA-350.</title>
        <authorList>
            <consortium name="The Broad Institute Genome Sequencing Platform"/>
            <consortium name="The Broad Institute Genome Sequencing Center for Infectious Disease"/>
            <person name="Earl A.M."/>
            <person name="Gilmore M.S."/>
            <person name="Lebreton F."/>
            <person name="Walker B."/>
            <person name="Young S.K."/>
            <person name="Zeng Q."/>
            <person name="Gargeya S."/>
            <person name="Fitzgerald M."/>
            <person name="Haas B."/>
            <person name="Abouelleil A."/>
            <person name="Alvarado L."/>
            <person name="Arachchi H.M."/>
            <person name="Berlin A.M."/>
            <person name="Chapman S.B."/>
            <person name="Dewar J."/>
            <person name="Goldberg J."/>
            <person name="Griggs A."/>
            <person name="Gujja S."/>
            <person name="Hansen M."/>
            <person name="Howarth C."/>
            <person name="Imamovic A."/>
            <person name="Larimer J."/>
            <person name="McCowan C."/>
            <person name="Murphy C."/>
            <person name="Neiman D."/>
            <person name="Pearson M."/>
            <person name="Priest M."/>
            <person name="Roberts A."/>
            <person name="Saif S."/>
            <person name="Shea T."/>
            <person name="Sisk P."/>
            <person name="Sykes S."/>
            <person name="Wortman J."/>
            <person name="Nusbaum C."/>
            <person name="Birren B."/>
        </authorList>
    </citation>
    <scope>NUCLEOTIDE SEQUENCE [LARGE SCALE GENOMIC DNA]</scope>
    <source>
        <strain evidence="1 3">ATCC BAA-350</strain>
    </source>
</reference>
<protein>
    <recommendedName>
        <fullName evidence="5">Helix-turn-helix domain-containing protein</fullName>
    </recommendedName>
</protein>
<evidence type="ECO:0008006" key="5">
    <source>
        <dbReference type="Google" id="ProtNLM"/>
    </source>
</evidence>
<name>R2VF39_9ENTE</name>
<dbReference type="OrthoDB" id="2186966at2"/>